<feature type="domain" description="Fatty acid hydroxylase" evidence="7">
    <location>
        <begin position="118"/>
        <end position="250"/>
    </location>
</feature>
<gene>
    <name evidence="8" type="ORF">M8A51_22470</name>
</gene>
<sequence length="321" mass="35130">MNAQHTRPRWNGAHLGLLAGLSAWLVTAHLAGWPLGLAALIATAGTLAWLAGAEWLWPHRDEWVPSRADLRRDGAWFLAAAVADSGAKWLVRGAALWLGPWLAAPVFVQDWPLWLAVPLALVVGEFGAYWLHRGEHAGGWLWRVHALHHAPAAVNLTNNVTIHPVNVLIVDVVRVLPLLLLGFSAEAVVYAGVYAQAQSFATHANTPGTMGWLNYVIGTAELHRRHHSAVVAEALNFGTAVPLWDQLFGTFRFRRTGEPRLVGLSQPAEYPSLGDLKGWWLYPWRRARTAASSAPAPDNRGFTPEEIPCSSTSIRTPATRS</sequence>
<evidence type="ECO:0000313" key="8">
    <source>
        <dbReference type="EMBL" id="MCM5682302.1"/>
    </source>
</evidence>
<evidence type="ECO:0000259" key="7">
    <source>
        <dbReference type="Pfam" id="PF04116"/>
    </source>
</evidence>
<evidence type="ECO:0000313" key="9">
    <source>
        <dbReference type="Proteomes" id="UP001165541"/>
    </source>
</evidence>
<dbReference type="EMBL" id="JAMKFE010000018">
    <property type="protein sequence ID" value="MCM5682302.1"/>
    <property type="molecule type" value="Genomic_DNA"/>
</dbReference>
<dbReference type="RefSeq" id="WP_251780779.1">
    <property type="nucleotide sequence ID" value="NZ_JAMKFE010000018.1"/>
</dbReference>
<feature type="compositionally biased region" description="Polar residues" evidence="5">
    <location>
        <begin position="309"/>
        <end position="321"/>
    </location>
</feature>
<protein>
    <submittedName>
        <fullName evidence="8">Sterol desaturase family protein</fullName>
    </submittedName>
</protein>
<comment type="subcellular location">
    <subcellularLocation>
        <location evidence="1">Membrane</location>
    </subcellularLocation>
</comment>
<organism evidence="8 9">
    <name type="scientific">Caldimonas mangrovi</name>
    <dbReference type="NCBI Taxonomy" id="2944811"/>
    <lineage>
        <taxon>Bacteria</taxon>
        <taxon>Pseudomonadati</taxon>
        <taxon>Pseudomonadota</taxon>
        <taxon>Betaproteobacteria</taxon>
        <taxon>Burkholderiales</taxon>
        <taxon>Sphaerotilaceae</taxon>
        <taxon>Caldimonas</taxon>
    </lineage>
</organism>
<reference evidence="8" key="1">
    <citation type="submission" date="2022-05" db="EMBL/GenBank/DDBJ databases">
        <title>Schlegelella sp. nov., isolated from mangrove soil.</title>
        <authorList>
            <person name="Liu Y."/>
            <person name="Ge X."/>
            <person name="Liu W."/>
        </authorList>
    </citation>
    <scope>NUCLEOTIDE SEQUENCE</scope>
    <source>
        <strain evidence="8">S2-27</strain>
    </source>
</reference>
<dbReference type="InterPro" id="IPR050307">
    <property type="entry name" value="Sterol_Desaturase_Related"/>
</dbReference>
<proteinExistence type="predicted"/>
<evidence type="ECO:0000256" key="5">
    <source>
        <dbReference type="SAM" id="MobiDB-lite"/>
    </source>
</evidence>
<dbReference type="InterPro" id="IPR006694">
    <property type="entry name" value="Fatty_acid_hydroxylase"/>
</dbReference>
<evidence type="ECO:0000256" key="1">
    <source>
        <dbReference type="ARBA" id="ARBA00004370"/>
    </source>
</evidence>
<feature type="transmembrane region" description="Helical" evidence="6">
    <location>
        <begin position="77"/>
        <end position="99"/>
    </location>
</feature>
<evidence type="ECO:0000256" key="4">
    <source>
        <dbReference type="ARBA" id="ARBA00023136"/>
    </source>
</evidence>
<feature type="transmembrane region" description="Helical" evidence="6">
    <location>
        <begin position="12"/>
        <end position="31"/>
    </location>
</feature>
<feature type="transmembrane region" description="Helical" evidence="6">
    <location>
        <begin position="111"/>
        <end position="131"/>
    </location>
</feature>
<evidence type="ECO:0000256" key="2">
    <source>
        <dbReference type="ARBA" id="ARBA00022692"/>
    </source>
</evidence>
<name>A0ABT0YU73_9BURK</name>
<dbReference type="Proteomes" id="UP001165541">
    <property type="component" value="Unassembled WGS sequence"/>
</dbReference>
<keyword evidence="2 6" id="KW-0812">Transmembrane</keyword>
<keyword evidence="9" id="KW-1185">Reference proteome</keyword>
<feature type="transmembrane region" description="Helical" evidence="6">
    <location>
        <begin position="37"/>
        <end position="57"/>
    </location>
</feature>
<accession>A0ABT0YU73</accession>
<evidence type="ECO:0000256" key="6">
    <source>
        <dbReference type="SAM" id="Phobius"/>
    </source>
</evidence>
<keyword evidence="4 6" id="KW-0472">Membrane</keyword>
<feature type="region of interest" description="Disordered" evidence="5">
    <location>
        <begin position="291"/>
        <end position="321"/>
    </location>
</feature>
<dbReference type="PANTHER" id="PTHR11863">
    <property type="entry name" value="STEROL DESATURASE"/>
    <property type="match status" value="1"/>
</dbReference>
<comment type="caution">
    <text evidence="8">The sequence shown here is derived from an EMBL/GenBank/DDBJ whole genome shotgun (WGS) entry which is preliminary data.</text>
</comment>
<dbReference type="Pfam" id="PF04116">
    <property type="entry name" value="FA_hydroxylase"/>
    <property type="match status" value="1"/>
</dbReference>
<evidence type="ECO:0000256" key="3">
    <source>
        <dbReference type="ARBA" id="ARBA00022989"/>
    </source>
</evidence>
<keyword evidence="3 6" id="KW-1133">Transmembrane helix</keyword>